<dbReference type="EMBL" id="JPKZ01000906">
    <property type="protein sequence ID" value="KHN84686.1"/>
    <property type="molecule type" value="Genomic_DNA"/>
</dbReference>
<sequence length="49" mass="5411">MLSRERKAIDEIRQVAPFRLPTARIRAARYILSRLANVGDMNGAAGADV</sequence>
<accession>A0A0B2VMF7</accession>
<gene>
    <name evidence="1" type="ORF">Tcan_11374</name>
</gene>
<protein>
    <submittedName>
        <fullName evidence="1">Uncharacterized protein</fullName>
    </submittedName>
</protein>
<name>A0A0B2VMF7_TOXCA</name>
<evidence type="ECO:0000313" key="2">
    <source>
        <dbReference type="Proteomes" id="UP000031036"/>
    </source>
</evidence>
<comment type="caution">
    <text evidence="1">The sequence shown here is derived from an EMBL/GenBank/DDBJ whole genome shotgun (WGS) entry which is preliminary data.</text>
</comment>
<organism evidence="1 2">
    <name type="scientific">Toxocara canis</name>
    <name type="common">Canine roundworm</name>
    <dbReference type="NCBI Taxonomy" id="6265"/>
    <lineage>
        <taxon>Eukaryota</taxon>
        <taxon>Metazoa</taxon>
        <taxon>Ecdysozoa</taxon>
        <taxon>Nematoda</taxon>
        <taxon>Chromadorea</taxon>
        <taxon>Rhabditida</taxon>
        <taxon>Spirurina</taxon>
        <taxon>Ascaridomorpha</taxon>
        <taxon>Ascaridoidea</taxon>
        <taxon>Toxocaridae</taxon>
        <taxon>Toxocara</taxon>
    </lineage>
</organism>
<dbReference type="AlphaFoldDB" id="A0A0B2VMF7"/>
<keyword evidence="2" id="KW-1185">Reference proteome</keyword>
<evidence type="ECO:0000313" key="1">
    <source>
        <dbReference type="EMBL" id="KHN84686.1"/>
    </source>
</evidence>
<proteinExistence type="predicted"/>
<reference evidence="1 2" key="1">
    <citation type="submission" date="2014-11" db="EMBL/GenBank/DDBJ databases">
        <title>Genetic blueprint of the zoonotic pathogen Toxocara canis.</title>
        <authorList>
            <person name="Zhu X.-Q."/>
            <person name="Korhonen P.K."/>
            <person name="Cai H."/>
            <person name="Young N.D."/>
            <person name="Nejsum P."/>
            <person name="von Samson-Himmelstjerna G."/>
            <person name="Boag P.R."/>
            <person name="Tan P."/>
            <person name="Li Q."/>
            <person name="Min J."/>
            <person name="Yang Y."/>
            <person name="Wang X."/>
            <person name="Fang X."/>
            <person name="Hall R.S."/>
            <person name="Hofmann A."/>
            <person name="Sternberg P.W."/>
            <person name="Jex A.R."/>
            <person name="Gasser R.B."/>
        </authorList>
    </citation>
    <scope>NUCLEOTIDE SEQUENCE [LARGE SCALE GENOMIC DNA]</scope>
    <source>
        <strain evidence="1">PN_DK_2014</strain>
    </source>
</reference>
<dbReference type="Proteomes" id="UP000031036">
    <property type="component" value="Unassembled WGS sequence"/>
</dbReference>